<evidence type="ECO:0000313" key="6">
    <source>
        <dbReference type="EMBL" id="KAF8401460.1"/>
    </source>
</evidence>
<feature type="domain" description="HIG1" evidence="5">
    <location>
        <begin position="1"/>
        <end position="83"/>
    </location>
</feature>
<evidence type="ECO:0000256" key="1">
    <source>
        <dbReference type="ARBA" id="ARBA00004173"/>
    </source>
</evidence>
<dbReference type="InterPro" id="IPR026960">
    <property type="entry name" value="RVT-Znf"/>
</dbReference>
<dbReference type="InterPro" id="IPR040153">
    <property type="entry name" value="Rcf2"/>
</dbReference>
<evidence type="ECO:0000259" key="5">
    <source>
        <dbReference type="PROSITE" id="PS51503"/>
    </source>
</evidence>
<evidence type="ECO:0000313" key="7">
    <source>
        <dbReference type="Proteomes" id="UP000655225"/>
    </source>
</evidence>
<gene>
    <name evidence="6" type="ORF">HHK36_012399</name>
</gene>
<evidence type="ECO:0000256" key="4">
    <source>
        <dbReference type="ARBA" id="ARBA00023136"/>
    </source>
</evidence>
<name>A0A834Z8N5_TETSI</name>
<dbReference type="PANTHER" id="PTHR28018:SF2">
    <property type="entry name" value="F18C1.18 PROTEIN-RELATED"/>
    <property type="match status" value="1"/>
</dbReference>
<reference evidence="6 7" key="1">
    <citation type="submission" date="2020-04" db="EMBL/GenBank/DDBJ databases">
        <title>Plant Genome Project.</title>
        <authorList>
            <person name="Zhang R.-G."/>
        </authorList>
    </citation>
    <scope>NUCLEOTIDE SEQUENCE [LARGE SCALE GENOMIC DNA]</scope>
    <source>
        <strain evidence="6">YNK0</strain>
        <tissue evidence="6">Leaf</tissue>
    </source>
</reference>
<accession>A0A834Z8N5</accession>
<dbReference type="Pfam" id="PF04588">
    <property type="entry name" value="HIG_1_N"/>
    <property type="match status" value="1"/>
</dbReference>
<dbReference type="PROSITE" id="PS51503">
    <property type="entry name" value="HIG1"/>
    <property type="match status" value="1"/>
</dbReference>
<sequence>MAETKNTVESIRQWVVEHKLRTVGCLWLSGLAGSIAYNWSQPGMKTSVKIIHARLHAQALTLAALAGAAVVEYYDHKSGAKAVHYAKLDLKYLSGVYCLALHPATIDILLTGGHDSVCQVGTKPSWAWRSILAGRKALIPGLRWGIGSGQLIQVWKDGWIPSLYGFKLYSPQPIDCPWVKVQDFIDPILKQWDLARLNQVLSADEVKAICLIPLPPYLQEDQVLWHHSPSGTFSVRSAYHHLINLHPMGRARCPSSSSSVLSTDCWRLLWRLPIPPKLCWFLWRCLHNVVPVNANIVRQRIPVDPCCLFCGQHEESAVHLMVQCEFARMVWWTSPLTIRSDFKAVFSFQEW</sequence>
<dbReference type="Proteomes" id="UP000655225">
    <property type="component" value="Unassembled WGS sequence"/>
</dbReference>
<keyword evidence="4" id="KW-0472">Membrane</keyword>
<keyword evidence="7" id="KW-1185">Reference proteome</keyword>
<evidence type="ECO:0000256" key="3">
    <source>
        <dbReference type="ARBA" id="ARBA00022989"/>
    </source>
</evidence>
<evidence type="ECO:0000256" key="2">
    <source>
        <dbReference type="ARBA" id="ARBA00022692"/>
    </source>
</evidence>
<organism evidence="6 7">
    <name type="scientific">Tetracentron sinense</name>
    <name type="common">Spur-leaf</name>
    <dbReference type="NCBI Taxonomy" id="13715"/>
    <lineage>
        <taxon>Eukaryota</taxon>
        <taxon>Viridiplantae</taxon>
        <taxon>Streptophyta</taxon>
        <taxon>Embryophyta</taxon>
        <taxon>Tracheophyta</taxon>
        <taxon>Spermatophyta</taxon>
        <taxon>Magnoliopsida</taxon>
        <taxon>Trochodendrales</taxon>
        <taxon>Trochodendraceae</taxon>
        <taxon>Tetracentron</taxon>
    </lineage>
</organism>
<dbReference type="OMA" id="DECQANV"/>
<keyword evidence="3" id="KW-1133">Transmembrane helix</keyword>
<protein>
    <recommendedName>
        <fullName evidence="5">HIG1 domain-containing protein</fullName>
    </recommendedName>
</protein>
<dbReference type="OrthoDB" id="1915122at2759"/>
<dbReference type="EMBL" id="JABCRI010000008">
    <property type="protein sequence ID" value="KAF8401460.1"/>
    <property type="molecule type" value="Genomic_DNA"/>
</dbReference>
<dbReference type="PANTHER" id="PTHR28018">
    <property type="entry name" value="RESPIRATORY SUPERCOMPLEX FACTOR 2, MITOCHONDRIAL"/>
    <property type="match status" value="1"/>
</dbReference>
<keyword evidence="2" id="KW-0812">Transmembrane</keyword>
<dbReference type="Gene3D" id="6.10.140.1320">
    <property type="match status" value="1"/>
</dbReference>
<dbReference type="GO" id="GO:0033617">
    <property type="term" value="P:mitochondrial respiratory chain complex IV assembly"/>
    <property type="evidence" value="ECO:0007669"/>
    <property type="project" value="TreeGrafter"/>
</dbReference>
<dbReference type="GO" id="GO:0005739">
    <property type="term" value="C:mitochondrion"/>
    <property type="evidence" value="ECO:0007669"/>
    <property type="project" value="UniProtKB-SubCell"/>
</dbReference>
<dbReference type="InterPro" id="IPR007667">
    <property type="entry name" value="Hypoxia_induced_domain"/>
</dbReference>
<proteinExistence type="predicted"/>
<dbReference type="Pfam" id="PF13966">
    <property type="entry name" value="zf-RVT"/>
    <property type="match status" value="1"/>
</dbReference>
<dbReference type="AlphaFoldDB" id="A0A834Z8N5"/>
<comment type="caution">
    <text evidence="6">The sequence shown here is derived from an EMBL/GenBank/DDBJ whole genome shotgun (WGS) entry which is preliminary data.</text>
</comment>
<comment type="subcellular location">
    <subcellularLocation>
        <location evidence="1">Mitochondrion</location>
    </subcellularLocation>
</comment>